<accession>A0ABY7EA83</accession>
<gene>
    <name evidence="1" type="ORF">MAR_021081</name>
</gene>
<organism evidence="1 2">
    <name type="scientific">Mya arenaria</name>
    <name type="common">Soft-shell clam</name>
    <dbReference type="NCBI Taxonomy" id="6604"/>
    <lineage>
        <taxon>Eukaryota</taxon>
        <taxon>Metazoa</taxon>
        <taxon>Spiralia</taxon>
        <taxon>Lophotrochozoa</taxon>
        <taxon>Mollusca</taxon>
        <taxon>Bivalvia</taxon>
        <taxon>Autobranchia</taxon>
        <taxon>Heteroconchia</taxon>
        <taxon>Euheterodonta</taxon>
        <taxon>Imparidentia</taxon>
        <taxon>Neoheterodontei</taxon>
        <taxon>Myida</taxon>
        <taxon>Myoidea</taxon>
        <taxon>Myidae</taxon>
        <taxon>Mya</taxon>
    </lineage>
</organism>
<sequence>MQDLIRIVDSRSIQYLNEKHSKNCDYDVDNDGFSDDLLEISSVYAKSHGNSTTLCITRESTLQFLPEDNEITIDPEDGATFANDGVFIHENENVKITIPEFCRNVELKASLKECVHYAALTCRTEVMFKTNDGPLKKAVPFKQELEKMIDQKLQGIDEDDI</sequence>
<evidence type="ECO:0000313" key="1">
    <source>
        <dbReference type="EMBL" id="WAR05712.1"/>
    </source>
</evidence>
<reference evidence="1" key="1">
    <citation type="submission" date="2022-11" db="EMBL/GenBank/DDBJ databases">
        <title>Centuries of genome instability and evolution in soft-shell clam transmissible cancer (bioRxiv).</title>
        <authorList>
            <person name="Hart S.F.M."/>
            <person name="Yonemitsu M.A."/>
            <person name="Giersch R.M."/>
            <person name="Beal B.F."/>
            <person name="Arriagada G."/>
            <person name="Davis B.W."/>
            <person name="Ostrander E.A."/>
            <person name="Goff S.P."/>
            <person name="Metzger M.J."/>
        </authorList>
    </citation>
    <scope>NUCLEOTIDE SEQUENCE</scope>
    <source>
        <strain evidence="1">MELC-2E11</strain>
        <tissue evidence="1">Siphon/mantle</tissue>
    </source>
</reference>
<dbReference type="Proteomes" id="UP001164746">
    <property type="component" value="Chromosome 5"/>
</dbReference>
<protein>
    <submittedName>
        <fullName evidence="1">Uncharacterized protein</fullName>
    </submittedName>
</protein>
<name>A0ABY7EA83_MYAAR</name>
<keyword evidence="2" id="KW-1185">Reference proteome</keyword>
<dbReference type="EMBL" id="CP111016">
    <property type="protein sequence ID" value="WAR05712.1"/>
    <property type="molecule type" value="Genomic_DNA"/>
</dbReference>
<feature type="non-terminal residue" evidence="1">
    <location>
        <position position="161"/>
    </location>
</feature>
<evidence type="ECO:0000313" key="2">
    <source>
        <dbReference type="Proteomes" id="UP001164746"/>
    </source>
</evidence>
<proteinExistence type="predicted"/>